<evidence type="ECO:0000313" key="9">
    <source>
        <dbReference type="EMBL" id="OAN47336.1"/>
    </source>
</evidence>
<accession>A0A178MFM6</accession>
<proteinExistence type="inferred from homology"/>
<dbReference type="CDD" id="cd00537">
    <property type="entry name" value="MTHFR"/>
    <property type="match status" value="1"/>
</dbReference>
<keyword evidence="10" id="KW-1185">Reference proteome</keyword>
<dbReference type="Proteomes" id="UP000078287">
    <property type="component" value="Unassembled WGS sequence"/>
</dbReference>
<keyword evidence="6 8" id="KW-0560">Oxidoreductase</keyword>
<dbReference type="GO" id="GO:0009086">
    <property type="term" value="P:methionine biosynthetic process"/>
    <property type="evidence" value="ECO:0007669"/>
    <property type="project" value="TreeGrafter"/>
</dbReference>
<evidence type="ECO:0000256" key="6">
    <source>
        <dbReference type="ARBA" id="ARBA00023002"/>
    </source>
</evidence>
<dbReference type="GO" id="GO:0071949">
    <property type="term" value="F:FAD binding"/>
    <property type="evidence" value="ECO:0007669"/>
    <property type="project" value="TreeGrafter"/>
</dbReference>
<dbReference type="PANTHER" id="PTHR45754:SF3">
    <property type="entry name" value="METHYLENETETRAHYDROFOLATE REDUCTASE (NADPH)"/>
    <property type="match status" value="1"/>
</dbReference>
<dbReference type="GO" id="GO:0106312">
    <property type="term" value="F:methylenetetrahydrofolate reductase (NADH) activity"/>
    <property type="evidence" value="ECO:0007669"/>
    <property type="project" value="UniProtKB-EC"/>
</dbReference>
<evidence type="ECO:0000313" key="10">
    <source>
        <dbReference type="Proteomes" id="UP000078287"/>
    </source>
</evidence>
<sequence>MHSTLQRRLAAGQTVVTGEIAPPKGAARAHLETLATNIRDYVDAVNLTDNQRGIARMSSLGGSVILQQLGIEPIMQMTCQHRNRIALQADALSASALGVRNLLAMTGDHPRIGDHPDAKNVLDLNSFQLIRMLRTLRDQATFQAGTPLKEAPRFFIGSVANPNVERAARLEKKIEAGAEFVQTQLIFDVNRFRHWMADVRAAGLHQQAYILAGVMILRRPQSAIYLRDHLPGTLMPDPVIERMQRAADSEAEGIALAAELVNELLSIEGVAGVHIMSVDWTRAIPRVVEQAGLLPRPPAPAIEEGVGSRE</sequence>
<keyword evidence="4 8" id="KW-0285">Flavoprotein</keyword>
<protein>
    <recommendedName>
        <fullName evidence="8">Methylenetetrahydrofolate reductase</fullName>
    </recommendedName>
</protein>
<dbReference type="GO" id="GO:0035999">
    <property type="term" value="P:tetrahydrofolate interconversion"/>
    <property type="evidence" value="ECO:0007669"/>
    <property type="project" value="UniProtKB-UniPathway"/>
</dbReference>
<dbReference type="RefSeq" id="WP_066784415.1">
    <property type="nucleotide sequence ID" value="NZ_LWQS01000038.1"/>
</dbReference>
<comment type="pathway">
    <text evidence="2 8">One-carbon metabolism; tetrahydrofolate interconversion.</text>
</comment>
<comment type="catalytic activity">
    <reaction evidence="7">
        <text>(6S)-5-methyl-5,6,7,8-tetrahydrofolate + NAD(+) = (6R)-5,10-methylene-5,6,7,8-tetrahydrofolate + NADH + H(+)</text>
        <dbReference type="Rhea" id="RHEA:19821"/>
        <dbReference type="ChEBI" id="CHEBI:15378"/>
        <dbReference type="ChEBI" id="CHEBI:15636"/>
        <dbReference type="ChEBI" id="CHEBI:18608"/>
        <dbReference type="ChEBI" id="CHEBI:57540"/>
        <dbReference type="ChEBI" id="CHEBI:57945"/>
        <dbReference type="EC" id="1.5.1.54"/>
    </reaction>
    <physiologicalReaction direction="right-to-left" evidence="7">
        <dbReference type="Rhea" id="RHEA:19823"/>
    </physiologicalReaction>
</comment>
<organism evidence="9 10">
    <name type="scientific">Chloroflexus islandicus</name>
    <dbReference type="NCBI Taxonomy" id="1707952"/>
    <lineage>
        <taxon>Bacteria</taxon>
        <taxon>Bacillati</taxon>
        <taxon>Chloroflexota</taxon>
        <taxon>Chloroflexia</taxon>
        <taxon>Chloroflexales</taxon>
        <taxon>Chloroflexineae</taxon>
        <taxon>Chloroflexaceae</taxon>
        <taxon>Chloroflexus</taxon>
    </lineage>
</organism>
<name>A0A178MFM6_9CHLR</name>
<evidence type="ECO:0000256" key="4">
    <source>
        <dbReference type="ARBA" id="ARBA00022630"/>
    </source>
</evidence>
<dbReference type="Gene3D" id="3.20.20.220">
    <property type="match status" value="1"/>
</dbReference>
<comment type="caution">
    <text evidence="9">The sequence shown here is derived from an EMBL/GenBank/DDBJ whole genome shotgun (WGS) entry which is preliminary data.</text>
</comment>
<dbReference type="EMBL" id="LWQS01000038">
    <property type="protein sequence ID" value="OAN47336.1"/>
    <property type="molecule type" value="Genomic_DNA"/>
</dbReference>
<dbReference type="UniPathway" id="UPA00193"/>
<dbReference type="OrthoDB" id="9803687at2"/>
<dbReference type="InterPro" id="IPR003171">
    <property type="entry name" value="Mehydrof_redctse-like"/>
</dbReference>
<gene>
    <name evidence="9" type="ORF">A6A03_00935</name>
</gene>
<dbReference type="AlphaFoldDB" id="A0A178MFM6"/>
<dbReference type="InterPro" id="IPR029041">
    <property type="entry name" value="FAD-linked_oxidoreductase-like"/>
</dbReference>
<evidence type="ECO:0000256" key="8">
    <source>
        <dbReference type="RuleBase" id="RU003862"/>
    </source>
</evidence>
<reference evidence="9 10" key="1">
    <citation type="submission" date="2016-04" db="EMBL/GenBank/DDBJ databases">
        <title>Chloroflexus islandicus sp. nov., a thermophilic filamentous anoxygenic phototrophic bacterium from geyser Strokkur (Iceland).</title>
        <authorList>
            <person name="Gaisin V.A."/>
            <person name="Kalashnikov A.M."/>
            <person name="Sukhacheva M.V."/>
            <person name="Grouzdev D.S."/>
            <person name="Ivanov T.M."/>
            <person name="Kuznetsov B."/>
            <person name="Gorlenko V.M."/>
        </authorList>
    </citation>
    <scope>NUCLEOTIDE SEQUENCE [LARGE SCALE GENOMIC DNA]</scope>
    <source>
        <strain evidence="10">isl-2</strain>
    </source>
</reference>
<evidence type="ECO:0000256" key="2">
    <source>
        <dbReference type="ARBA" id="ARBA00004777"/>
    </source>
</evidence>
<dbReference type="GO" id="GO:0005829">
    <property type="term" value="C:cytosol"/>
    <property type="evidence" value="ECO:0007669"/>
    <property type="project" value="TreeGrafter"/>
</dbReference>
<evidence type="ECO:0000256" key="7">
    <source>
        <dbReference type="ARBA" id="ARBA00048628"/>
    </source>
</evidence>
<dbReference type="PANTHER" id="PTHR45754">
    <property type="entry name" value="METHYLENETETRAHYDROFOLATE REDUCTASE"/>
    <property type="match status" value="1"/>
</dbReference>
<dbReference type="SUPFAM" id="SSF51730">
    <property type="entry name" value="FAD-linked oxidoreductase"/>
    <property type="match status" value="1"/>
</dbReference>
<evidence type="ECO:0000256" key="1">
    <source>
        <dbReference type="ARBA" id="ARBA00001974"/>
    </source>
</evidence>
<keyword evidence="5 8" id="KW-0274">FAD</keyword>
<evidence type="ECO:0000256" key="5">
    <source>
        <dbReference type="ARBA" id="ARBA00022827"/>
    </source>
</evidence>
<dbReference type="Pfam" id="PF02219">
    <property type="entry name" value="MTHFR"/>
    <property type="match status" value="1"/>
</dbReference>
<dbReference type="STRING" id="1707952.A6A03_00935"/>
<comment type="similarity">
    <text evidence="3 8">Belongs to the methylenetetrahydrofolate reductase family.</text>
</comment>
<evidence type="ECO:0000256" key="3">
    <source>
        <dbReference type="ARBA" id="ARBA00006743"/>
    </source>
</evidence>
<comment type="cofactor">
    <cofactor evidence="1 8">
        <name>FAD</name>
        <dbReference type="ChEBI" id="CHEBI:57692"/>
    </cofactor>
</comment>